<feature type="compositionally biased region" description="Polar residues" evidence="1">
    <location>
        <begin position="483"/>
        <end position="502"/>
    </location>
</feature>
<reference evidence="2" key="1">
    <citation type="journal article" date="2020" name="Stud. Mycol.">
        <title>101 Dothideomycetes genomes: a test case for predicting lifestyles and emergence of pathogens.</title>
        <authorList>
            <person name="Haridas S."/>
            <person name="Albert R."/>
            <person name="Binder M."/>
            <person name="Bloem J."/>
            <person name="Labutti K."/>
            <person name="Salamov A."/>
            <person name="Andreopoulos B."/>
            <person name="Baker S."/>
            <person name="Barry K."/>
            <person name="Bills G."/>
            <person name="Bluhm B."/>
            <person name="Cannon C."/>
            <person name="Castanera R."/>
            <person name="Culley D."/>
            <person name="Daum C."/>
            <person name="Ezra D."/>
            <person name="Gonzalez J."/>
            <person name="Henrissat B."/>
            <person name="Kuo A."/>
            <person name="Liang C."/>
            <person name="Lipzen A."/>
            <person name="Lutzoni F."/>
            <person name="Magnuson J."/>
            <person name="Mondo S."/>
            <person name="Nolan M."/>
            <person name="Ohm R."/>
            <person name="Pangilinan J."/>
            <person name="Park H.-J."/>
            <person name="Ramirez L."/>
            <person name="Alfaro M."/>
            <person name="Sun H."/>
            <person name="Tritt A."/>
            <person name="Yoshinaga Y."/>
            <person name="Zwiers L.-H."/>
            <person name="Turgeon B."/>
            <person name="Goodwin S."/>
            <person name="Spatafora J."/>
            <person name="Crous P."/>
            <person name="Grigoriev I."/>
        </authorList>
    </citation>
    <scope>NUCLEOTIDE SEQUENCE</scope>
    <source>
        <strain evidence="2">CBS 627.86</strain>
    </source>
</reference>
<feature type="region of interest" description="Disordered" evidence="1">
    <location>
        <begin position="643"/>
        <end position="674"/>
    </location>
</feature>
<evidence type="ECO:0000313" key="3">
    <source>
        <dbReference type="Proteomes" id="UP000799770"/>
    </source>
</evidence>
<name>A0A6A5ZAM0_9PLEO</name>
<feature type="compositionally biased region" description="Low complexity" evidence="1">
    <location>
        <begin position="538"/>
        <end position="565"/>
    </location>
</feature>
<protein>
    <submittedName>
        <fullName evidence="2">Uncharacterized protein</fullName>
    </submittedName>
</protein>
<feature type="region of interest" description="Disordered" evidence="1">
    <location>
        <begin position="480"/>
        <end position="621"/>
    </location>
</feature>
<gene>
    <name evidence="2" type="ORF">BDV96DRAFT_646444</name>
</gene>
<keyword evidence="3" id="KW-1185">Reference proteome</keyword>
<feature type="compositionally biased region" description="Polar residues" evidence="1">
    <location>
        <begin position="1"/>
        <end position="11"/>
    </location>
</feature>
<dbReference type="EMBL" id="ML977323">
    <property type="protein sequence ID" value="KAF2115448.1"/>
    <property type="molecule type" value="Genomic_DNA"/>
</dbReference>
<evidence type="ECO:0000313" key="2">
    <source>
        <dbReference type="EMBL" id="KAF2115448.1"/>
    </source>
</evidence>
<feature type="region of interest" description="Disordered" evidence="1">
    <location>
        <begin position="307"/>
        <end position="399"/>
    </location>
</feature>
<dbReference type="Proteomes" id="UP000799770">
    <property type="component" value="Unassembled WGS sequence"/>
</dbReference>
<feature type="compositionally biased region" description="Polar residues" evidence="1">
    <location>
        <begin position="512"/>
        <end position="537"/>
    </location>
</feature>
<proteinExistence type="predicted"/>
<feature type="compositionally biased region" description="Low complexity" evidence="1">
    <location>
        <begin position="17"/>
        <end position="26"/>
    </location>
</feature>
<feature type="compositionally biased region" description="Basic and acidic residues" evidence="1">
    <location>
        <begin position="576"/>
        <end position="585"/>
    </location>
</feature>
<feature type="compositionally biased region" description="Polar residues" evidence="1">
    <location>
        <begin position="382"/>
        <end position="392"/>
    </location>
</feature>
<sequence length="698" mass="77438">MATENPSTLSNRPVDLTTSTTSPDTTNAAPAIPHPNITITNTFRRQRPSRLPIPPGFSASDYQITSSTRREYKTARKSQQVFKRAELHQQFVLKLKAAVQVERQLREDLKDSMVKASKMGYTEPIGESGEGHWDSVWKVYSGRSRANRQTHLGNAEKRAAKPDERHERNEEEGGTHEVDQTPGISGWCEDLEHPIPPELWPPSYKKHHRDQVELLETLTEAETYYSTSDNEDNEDGEDDNDIDDDQKLLLLLQKERLRSMTDVHCGSSAKQNVKRLLKKLKRKKKAQPEPGLMPVTWSKLAVKSGLRSGSHGWGVEDTSAMTGRLSTPGKRVRSVTIPSGLQRSLDDSHAYSATRDQDSAGQSQPLISHAYASPPDLRERQVSANTPLSGTRQRARSTPLAEFDSHGWLKLPPQIESLMDQVNKANEQNGVYYAEPFNALPNTESVENLRLACGARLDQVSKAAADEALEVIRKERELKRQEQTTMRNTLLNRAKIPTSSKGPNGIYAPGGSSPSSLNTNPKSASPNSPQQTGQQEEPSSSSPPKSKSSTPSPKSIATSKSTPPSARRTPVSSPPVRKETPDKSKPRYQKPQTLKLRKTYNKISKETPDTNADVYANGEPAPSAKKVRFTVFQDSVDAMNVEGKNTGTLGKLEGRDRNAKLGKQQSDGKTDKVLEEVQELVREDRRERAKEKGNEGLS</sequence>
<evidence type="ECO:0000256" key="1">
    <source>
        <dbReference type="SAM" id="MobiDB-lite"/>
    </source>
</evidence>
<organism evidence="2 3">
    <name type="scientific">Lophiotrema nucula</name>
    <dbReference type="NCBI Taxonomy" id="690887"/>
    <lineage>
        <taxon>Eukaryota</taxon>
        <taxon>Fungi</taxon>
        <taxon>Dikarya</taxon>
        <taxon>Ascomycota</taxon>
        <taxon>Pezizomycotina</taxon>
        <taxon>Dothideomycetes</taxon>
        <taxon>Pleosporomycetidae</taxon>
        <taxon>Pleosporales</taxon>
        <taxon>Lophiotremataceae</taxon>
        <taxon>Lophiotrema</taxon>
    </lineage>
</organism>
<feature type="region of interest" description="Disordered" evidence="1">
    <location>
        <begin position="147"/>
        <end position="186"/>
    </location>
</feature>
<dbReference type="OrthoDB" id="10690883at2759"/>
<feature type="compositionally biased region" description="Basic and acidic residues" evidence="1">
    <location>
        <begin position="154"/>
        <end position="179"/>
    </location>
</feature>
<accession>A0A6A5ZAM0</accession>
<dbReference type="AlphaFoldDB" id="A0A6A5ZAM0"/>
<feature type="region of interest" description="Disordered" evidence="1">
    <location>
        <begin position="1"/>
        <end position="34"/>
    </location>
</feature>